<dbReference type="SUPFAM" id="SSF48726">
    <property type="entry name" value="Immunoglobulin"/>
    <property type="match status" value="2"/>
</dbReference>
<dbReference type="Ensembl" id="ENSMMOT00000013694.1">
    <property type="protein sequence ID" value="ENSMMOP00000013472.1"/>
    <property type="gene ID" value="ENSMMOG00000010342.1"/>
</dbReference>
<sequence length="289" mass="32576">MTLHASGVSCVDHKNNISVSEAHLPPFHVLYWATTQGVIITIDKVPVKLGDSVTIPCLYDSKYKNHVKYLCKGKTWSCSYAVKTDKPSSGKFSISDDRNQRIFTVTINDLTDQDTDYWCAVEIVGGSDSLRYLYSNLVLYVDRQEITGFKGEKITISCHFRNTGRKQWCRLGGPCVTRLSGSIDGMSVTISNNRYEIFNVTMRGLTMESSGWYWCAKGELQMPVHLTVTEKPTTRNVSVDLESLIIPLSVLILIVMVALVIWFILKKQSGSSQKYTTHINVIFNTMHLQ</sequence>
<dbReference type="InterPro" id="IPR013106">
    <property type="entry name" value="Ig_V-set"/>
</dbReference>
<dbReference type="GO" id="GO:0005886">
    <property type="term" value="C:plasma membrane"/>
    <property type="evidence" value="ECO:0007669"/>
    <property type="project" value="TreeGrafter"/>
</dbReference>
<evidence type="ECO:0000313" key="7">
    <source>
        <dbReference type="Proteomes" id="UP000261620"/>
    </source>
</evidence>
<organism evidence="6 7">
    <name type="scientific">Mola mola</name>
    <name type="common">Ocean sunfish</name>
    <name type="synonym">Tetraodon mola</name>
    <dbReference type="NCBI Taxonomy" id="94237"/>
    <lineage>
        <taxon>Eukaryota</taxon>
        <taxon>Metazoa</taxon>
        <taxon>Chordata</taxon>
        <taxon>Craniata</taxon>
        <taxon>Vertebrata</taxon>
        <taxon>Euteleostomi</taxon>
        <taxon>Actinopterygii</taxon>
        <taxon>Neopterygii</taxon>
        <taxon>Teleostei</taxon>
        <taxon>Neoteleostei</taxon>
        <taxon>Acanthomorphata</taxon>
        <taxon>Eupercaria</taxon>
        <taxon>Tetraodontiformes</taxon>
        <taxon>Molidae</taxon>
        <taxon>Mola</taxon>
    </lineage>
</organism>
<dbReference type="PANTHER" id="PTHR11860:SF118">
    <property type="entry name" value="CMRF35-LIKE MOLECULE 3-RELATED"/>
    <property type="match status" value="1"/>
</dbReference>
<evidence type="ECO:0000256" key="4">
    <source>
        <dbReference type="SAM" id="Phobius"/>
    </source>
</evidence>
<comment type="subcellular location">
    <subcellularLocation>
        <location evidence="1">Membrane</location>
    </subcellularLocation>
</comment>
<keyword evidence="4" id="KW-1133">Transmembrane helix</keyword>
<dbReference type="OMA" id="NSEPEIC"/>
<reference evidence="6" key="1">
    <citation type="submission" date="2025-08" db="UniProtKB">
        <authorList>
            <consortium name="Ensembl"/>
        </authorList>
    </citation>
    <scope>IDENTIFICATION</scope>
</reference>
<dbReference type="InterPro" id="IPR050671">
    <property type="entry name" value="CD300_family_receptors"/>
</dbReference>
<feature type="transmembrane region" description="Helical" evidence="4">
    <location>
        <begin position="244"/>
        <end position="265"/>
    </location>
</feature>
<feature type="domain" description="Immunoglobulin" evidence="5">
    <location>
        <begin position="143"/>
        <end position="229"/>
    </location>
</feature>
<keyword evidence="3 4" id="KW-0472">Membrane</keyword>
<dbReference type="Proteomes" id="UP000261620">
    <property type="component" value="Unplaced"/>
</dbReference>
<dbReference type="STRING" id="94237.ENSMMOP00000013472"/>
<dbReference type="AlphaFoldDB" id="A0A3Q3WM45"/>
<dbReference type="InterPro" id="IPR013783">
    <property type="entry name" value="Ig-like_fold"/>
</dbReference>
<evidence type="ECO:0000256" key="2">
    <source>
        <dbReference type="ARBA" id="ARBA00022692"/>
    </source>
</evidence>
<evidence type="ECO:0000256" key="3">
    <source>
        <dbReference type="ARBA" id="ARBA00023136"/>
    </source>
</evidence>
<dbReference type="SMART" id="SM00409">
    <property type="entry name" value="IG"/>
    <property type="match status" value="2"/>
</dbReference>
<dbReference type="PANTHER" id="PTHR11860">
    <property type="entry name" value="POLYMERIC-IMMUNOGLOBULIN RECEPTOR"/>
    <property type="match status" value="1"/>
</dbReference>
<keyword evidence="7" id="KW-1185">Reference proteome</keyword>
<evidence type="ECO:0000313" key="6">
    <source>
        <dbReference type="Ensembl" id="ENSMMOP00000013472.1"/>
    </source>
</evidence>
<name>A0A3Q3WM45_MOLML</name>
<keyword evidence="2 4" id="KW-0812">Transmembrane</keyword>
<evidence type="ECO:0000256" key="1">
    <source>
        <dbReference type="ARBA" id="ARBA00004370"/>
    </source>
</evidence>
<evidence type="ECO:0000259" key="5">
    <source>
        <dbReference type="SMART" id="SM00409"/>
    </source>
</evidence>
<accession>A0A3Q3WM45</accession>
<dbReference type="Gene3D" id="2.60.40.10">
    <property type="entry name" value="Immunoglobulins"/>
    <property type="match status" value="2"/>
</dbReference>
<reference evidence="6" key="2">
    <citation type="submission" date="2025-09" db="UniProtKB">
        <authorList>
            <consortium name="Ensembl"/>
        </authorList>
    </citation>
    <scope>IDENTIFICATION</scope>
</reference>
<proteinExistence type="predicted"/>
<feature type="domain" description="Immunoglobulin" evidence="5">
    <location>
        <begin position="42"/>
        <end position="142"/>
    </location>
</feature>
<dbReference type="InterPro" id="IPR003599">
    <property type="entry name" value="Ig_sub"/>
</dbReference>
<dbReference type="Pfam" id="PF07686">
    <property type="entry name" value="V-set"/>
    <property type="match status" value="1"/>
</dbReference>
<protein>
    <recommendedName>
        <fullName evidence="5">Immunoglobulin domain-containing protein</fullName>
    </recommendedName>
</protein>
<dbReference type="InterPro" id="IPR036179">
    <property type="entry name" value="Ig-like_dom_sf"/>
</dbReference>
<dbReference type="GO" id="GO:0004888">
    <property type="term" value="F:transmembrane signaling receptor activity"/>
    <property type="evidence" value="ECO:0007669"/>
    <property type="project" value="TreeGrafter"/>
</dbReference>